<evidence type="ECO:0000313" key="10">
    <source>
        <dbReference type="Proteomes" id="UP001597497"/>
    </source>
</evidence>
<dbReference type="Gene3D" id="1.20.1250.20">
    <property type="entry name" value="MFS general substrate transporter like domains"/>
    <property type="match status" value="1"/>
</dbReference>
<dbReference type="InterPro" id="IPR052714">
    <property type="entry name" value="MFS_Exporter"/>
</dbReference>
<keyword evidence="4 7" id="KW-1133">Transmembrane helix</keyword>
<comment type="subcellular location">
    <subcellularLocation>
        <location evidence="1">Cell membrane</location>
        <topology evidence="1">Multi-pass membrane protein</topology>
    </subcellularLocation>
</comment>
<evidence type="ECO:0000259" key="8">
    <source>
        <dbReference type="PROSITE" id="PS50850"/>
    </source>
</evidence>
<feature type="transmembrane region" description="Helical" evidence="7">
    <location>
        <begin position="281"/>
        <end position="302"/>
    </location>
</feature>
<dbReference type="Pfam" id="PF07690">
    <property type="entry name" value="MFS_1"/>
    <property type="match status" value="1"/>
</dbReference>
<dbReference type="EMBL" id="JBHUMM010000008">
    <property type="protein sequence ID" value="MFD2671054.1"/>
    <property type="molecule type" value="Genomic_DNA"/>
</dbReference>
<feature type="transmembrane region" description="Helical" evidence="7">
    <location>
        <begin position="160"/>
        <end position="177"/>
    </location>
</feature>
<comment type="caution">
    <text evidence="9">The sequence shown here is derived from an EMBL/GenBank/DDBJ whole genome shotgun (WGS) entry which is preliminary data.</text>
</comment>
<sequence>MRGALSLPFLRLYMLVFLYFSANAILNVFIPLYGHSEGVSNTGIGLIMGAYLFTTMFFRPFAGYMIEKYGAIRVLKLILLLNALALLLYTFTSPVGFAGARMLQGVCTAFFSMALQIGIMDALPEKERSQGISLYSLFSYVPGMIGPLLALAIWQSGMTYFTIVMISLALLTTLTGFQTRLGPEEGNVSPEPSEAQSQSKPSAPARLSFRQLMNHPMLLRCSLLMLVASLVFGSISTFIPLYALELAAGNAGVFLMLQAGVVVLSRFTLRKRIPSDGKWHRGFILLVMVMLASAAMCVSLSAAGGVLFFYAGALLTGLVQALLYPTLTTYLSFALPPEKRNVLLGLFIASADLGISMSGVVMGPIADYFSYTFMYMICALLCIPLLFLGYGSGQGRSAAAAERMDVQG</sequence>
<accession>A0ABW5R9E7</accession>
<keyword evidence="5 7" id="KW-0472">Membrane</keyword>
<feature type="transmembrane region" description="Helical" evidence="7">
    <location>
        <begin position="368"/>
        <end position="388"/>
    </location>
</feature>
<dbReference type="InterPro" id="IPR011701">
    <property type="entry name" value="MFS"/>
</dbReference>
<keyword evidence="2" id="KW-0813">Transport</keyword>
<evidence type="ECO:0000256" key="3">
    <source>
        <dbReference type="ARBA" id="ARBA00022692"/>
    </source>
</evidence>
<evidence type="ECO:0000256" key="1">
    <source>
        <dbReference type="ARBA" id="ARBA00004651"/>
    </source>
</evidence>
<reference evidence="10" key="1">
    <citation type="journal article" date="2019" name="Int. J. Syst. Evol. Microbiol.">
        <title>The Global Catalogue of Microorganisms (GCM) 10K type strain sequencing project: providing services to taxonomists for standard genome sequencing and annotation.</title>
        <authorList>
            <consortium name="The Broad Institute Genomics Platform"/>
            <consortium name="The Broad Institute Genome Sequencing Center for Infectious Disease"/>
            <person name="Wu L."/>
            <person name="Ma J."/>
        </authorList>
    </citation>
    <scope>NUCLEOTIDE SEQUENCE [LARGE SCALE GENOMIC DNA]</scope>
    <source>
        <strain evidence="10">KCTC 33676</strain>
    </source>
</reference>
<organism evidence="9 10">
    <name type="scientific">Marinicrinis sediminis</name>
    <dbReference type="NCBI Taxonomy" id="1652465"/>
    <lineage>
        <taxon>Bacteria</taxon>
        <taxon>Bacillati</taxon>
        <taxon>Bacillota</taxon>
        <taxon>Bacilli</taxon>
        <taxon>Bacillales</taxon>
        <taxon>Paenibacillaceae</taxon>
    </lineage>
</organism>
<feature type="domain" description="Major facilitator superfamily (MFS) profile" evidence="8">
    <location>
        <begin position="8"/>
        <end position="396"/>
    </location>
</feature>
<dbReference type="CDD" id="cd17489">
    <property type="entry name" value="MFS_YfcJ_like"/>
    <property type="match status" value="1"/>
</dbReference>
<evidence type="ECO:0000256" key="7">
    <source>
        <dbReference type="SAM" id="Phobius"/>
    </source>
</evidence>
<dbReference type="PROSITE" id="PS50850">
    <property type="entry name" value="MFS"/>
    <property type="match status" value="1"/>
</dbReference>
<feature type="transmembrane region" description="Helical" evidence="7">
    <location>
        <begin position="217"/>
        <end position="239"/>
    </location>
</feature>
<dbReference type="Proteomes" id="UP001597497">
    <property type="component" value="Unassembled WGS sequence"/>
</dbReference>
<feature type="transmembrane region" description="Helical" evidence="7">
    <location>
        <begin position="98"/>
        <end position="120"/>
    </location>
</feature>
<feature type="transmembrane region" description="Helical" evidence="7">
    <location>
        <begin position="308"/>
        <end position="330"/>
    </location>
</feature>
<evidence type="ECO:0000256" key="2">
    <source>
        <dbReference type="ARBA" id="ARBA00022448"/>
    </source>
</evidence>
<feature type="transmembrane region" description="Helical" evidence="7">
    <location>
        <begin position="42"/>
        <end position="62"/>
    </location>
</feature>
<keyword evidence="10" id="KW-1185">Reference proteome</keyword>
<keyword evidence="3 7" id="KW-0812">Transmembrane</keyword>
<feature type="transmembrane region" description="Helical" evidence="7">
    <location>
        <begin position="251"/>
        <end position="269"/>
    </location>
</feature>
<dbReference type="PANTHER" id="PTHR23531:SF2">
    <property type="entry name" value="PERMEASE"/>
    <property type="match status" value="1"/>
</dbReference>
<feature type="region of interest" description="Disordered" evidence="6">
    <location>
        <begin position="182"/>
        <end position="201"/>
    </location>
</feature>
<feature type="transmembrane region" description="Helical" evidence="7">
    <location>
        <begin position="132"/>
        <end position="154"/>
    </location>
</feature>
<dbReference type="RefSeq" id="WP_379928483.1">
    <property type="nucleotide sequence ID" value="NZ_JBHUMM010000008.1"/>
</dbReference>
<evidence type="ECO:0000313" key="9">
    <source>
        <dbReference type="EMBL" id="MFD2671054.1"/>
    </source>
</evidence>
<proteinExistence type="predicted"/>
<evidence type="ECO:0000256" key="5">
    <source>
        <dbReference type="ARBA" id="ARBA00023136"/>
    </source>
</evidence>
<gene>
    <name evidence="9" type="primary">cntE</name>
    <name evidence="9" type="ORF">ACFSUC_05495</name>
</gene>
<protein>
    <submittedName>
        <fullName evidence="9">Staphylopine family metallophore export MFS transporter CntE</fullName>
    </submittedName>
</protein>
<dbReference type="PANTHER" id="PTHR23531">
    <property type="entry name" value="QUINOLENE RESISTANCE PROTEIN NORA"/>
    <property type="match status" value="1"/>
</dbReference>
<dbReference type="InterPro" id="IPR036259">
    <property type="entry name" value="MFS_trans_sf"/>
</dbReference>
<evidence type="ECO:0000256" key="4">
    <source>
        <dbReference type="ARBA" id="ARBA00022989"/>
    </source>
</evidence>
<dbReference type="NCBIfam" id="NF047574">
    <property type="entry name" value="opine_export_Sa"/>
    <property type="match status" value="1"/>
</dbReference>
<dbReference type="InterPro" id="IPR020846">
    <property type="entry name" value="MFS_dom"/>
</dbReference>
<name>A0ABW5R9E7_9BACL</name>
<feature type="transmembrane region" description="Helical" evidence="7">
    <location>
        <begin position="74"/>
        <end position="92"/>
    </location>
</feature>
<dbReference type="SUPFAM" id="SSF103473">
    <property type="entry name" value="MFS general substrate transporter"/>
    <property type="match status" value="1"/>
</dbReference>
<feature type="transmembrane region" description="Helical" evidence="7">
    <location>
        <begin position="342"/>
        <end position="362"/>
    </location>
</feature>
<evidence type="ECO:0000256" key="6">
    <source>
        <dbReference type="SAM" id="MobiDB-lite"/>
    </source>
</evidence>
<feature type="transmembrane region" description="Helical" evidence="7">
    <location>
        <begin position="12"/>
        <end position="30"/>
    </location>
</feature>